<dbReference type="PANTHER" id="PTHR43660">
    <property type="entry name" value="DIPEPTIDYL CARBOXYPEPTIDASE"/>
    <property type="match status" value="1"/>
</dbReference>
<proteinExistence type="inferred from homology"/>
<name>A0ABM5PMW4_9CORY</name>
<comment type="cofactor">
    <cofactor evidence="7">
        <name>Zn(2+)</name>
        <dbReference type="ChEBI" id="CHEBI:29105"/>
    </cofactor>
    <text evidence="7">Binds 1 zinc ion.</text>
</comment>
<sequence length="706" mass="78305">MATPLLVPSQLPYQLPPFAEIRVEHYRPAFTESLSRHNAEIAAIVNNSDSPTWVNTVEALERSGRDLERVMSVFGNLSGTDITDEMEEIAADIYPELSAHMDAIYQNEKLYERLKSVEAPEDTESQRLHDHLLRTFKRKGAELSADYKQRLSEINQRLSTLSEDFGRNLMADTLARAVRFEDAEELKGLPQDRIDVAAAYAKELGEEGFVFPLELPSVQSEQQRLARAEARAALYEAARLRGTESNSATLVEMAQLRAESARLLGFDTHADYVIAEETAKEASAVNDMLRGLVPAINANAAGEHKILAEEAELNGENFTAADWPYWEAKVRQRDFALDDNELRKYFPLDAVLVDGVFAAAHRLYGITVIPRDDLEGYAEGVRVWEVFDDGQEHKLNTGIGLFLTDYFGRPTKRGGAWMSTFMEQSHLLDTRPVVINVMGIARPANGSTPLLSLDELHTVFHEFGHALHGLLSDVRYPTFSGTNVPRDWVEFPSQINENWALDPALVKNYARHVDTGEVIPDELLEAVSKASQFGQGFATAEYVAASIIDLAWHSLTPEEAAKLDSTPEAIAEFEQAALAAAGMDTDAIAPRYRSTYFQHIFAGGYSAGYYSYLWAEALDADGFEWFRENHAATPADDTTGATDTAAADSAAKVSDDAARRAGQQFRDLILSTGASRDFSEVYAKLRGRDKELTPLLVRRGLNTPSV</sequence>
<organism evidence="9 10">
    <name type="scientific">Corynebacterium casei LMG S-19264</name>
    <dbReference type="NCBI Taxonomy" id="1285583"/>
    <lineage>
        <taxon>Bacteria</taxon>
        <taxon>Bacillati</taxon>
        <taxon>Actinomycetota</taxon>
        <taxon>Actinomycetes</taxon>
        <taxon>Mycobacteriales</taxon>
        <taxon>Corynebacteriaceae</taxon>
        <taxon>Corynebacterium</taxon>
    </lineage>
</organism>
<dbReference type="Pfam" id="PF01432">
    <property type="entry name" value="Peptidase_M3"/>
    <property type="match status" value="1"/>
</dbReference>
<dbReference type="PANTHER" id="PTHR43660:SF1">
    <property type="entry name" value="DIPEPTIDYL CARBOXYPEPTIDASE"/>
    <property type="match status" value="1"/>
</dbReference>
<gene>
    <name evidence="9" type="ORF">CCASEI_03340</name>
</gene>
<keyword evidence="10" id="KW-1185">Reference proteome</keyword>
<dbReference type="Proteomes" id="UP000019226">
    <property type="component" value="Chromosome"/>
</dbReference>
<dbReference type="InterPro" id="IPR001567">
    <property type="entry name" value="Pept_M3A_M3B_dom"/>
</dbReference>
<evidence type="ECO:0000256" key="6">
    <source>
        <dbReference type="ARBA" id="ARBA00023049"/>
    </source>
</evidence>
<keyword evidence="4 7" id="KW-0378">Hydrolase</keyword>
<comment type="similarity">
    <text evidence="1 7">Belongs to the peptidase M3 family.</text>
</comment>
<dbReference type="SUPFAM" id="SSF55486">
    <property type="entry name" value="Metalloproteases ('zincins'), catalytic domain"/>
    <property type="match status" value="1"/>
</dbReference>
<dbReference type="GeneID" id="82876852"/>
<keyword evidence="6 7" id="KW-0482">Metalloprotease</keyword>
<dbReference type="InterPro" id="IPR045090">
    <property type="entry name" value="Pept_M3A_M3B"/>
</dbReference>
<evidence type="ECO:0000313" key="10">
    <source>
        <dbReference type="Proteomes" id="UP000019226"/>
    </source>
</evidence>
<dbReference type="CDD" id="cd06456">
    <property type="entry name" value="M3A_DCP"/>
    <property type="match status" value="1"/>
</dbReference>
<feature type="domain" description="Peptidase M3A/M3B catalytic" evidence="8">
    <location>
        <begin position="220"/>
        <end position="696"/>
    </location>
</feature>
<evidence type="ECO:0000256" key="1">
    <source>
        <dbReference type="ARBA" id="ARBA00006040"/>
    </source>
</evidence>
<evidence type="ECO:0000259" key="8">
    <source>
        <dbReference type="Pfam" id="PF01432"/>
    </source>
</evidence>
<evidence type="ECO:0000256" key="2">
    <source>
        <dbReference type="ARBA" id="ARBA00022670"/>
    </source>
</evidence>
<dbReference type="InterPro" id="IPR034005">
    <property type="entry name" value="M3A_DCP"/>
</dbReference>
<accession>A0ABM5PMW4</accession>
<evidence type="ECO:0000313" key="9">
    <source>
        <dbReference type="EMBL" id="AHI19248.1"/>
    </source>
</evidence>
<dbReference type="InterPro" id="IPR024077">
    <property type="entry name" value="Neurolysin/TOP_dom2"/>
</dbReference>
<dbReference type="InterPro" id="IPR024079">
    <property type="entry name" value="MetalloPept_cat_dom_sf"/>
</dbReference>
<dbReference type="EMBL" id="CP004350">
    <property type="protein sequence ID" value="AHI19248.1"/>
    <property type="molecule type" value="Genomic_DNA"/>
</dbReference>
<evidence type="ECO:0000256" key="4">
    <source>
        <dbReference type="ARBA" id="ARBA00022801"/>
    </source>
</evidence>
<dbReference type="Gene3D" id="1.10.1370.10">
    <property type="entry name" value="Neurolysin, domain 3"/>
    <property type="match status" value="1"/>
</dbReference>
<keyword evidence="2 7" id="KW-0645">Protease</keyword>
<dbReference type="Gene3D" id="3.40.390.10">
    <property type="entry name" value="Collagenase (Catalytic Domain)"/>
    <property type="match status" value="1"/>
</dbReference>
<evidence type="ECO:0000256" key="5">
    <source>
        <dbReference type="ARBA" id="ARBA00022833"/>
    </source>
</evidence>
<dbReference type="RefSeq" id="WP_006821425.1">
    <property type="nucleotide sequence ID" value="NZ_CP004350.1"/>
</dbReference>
<evidence type="ECO:0000256" key="7">
    <source>
        <dbReference type="RuleBase" id="RU003435"/>
    </source>
</evidence>
<evidence type="ECO:0000256" key="3">
    <source>
        <dbReference type="ARBA" id="ARBA00022723"/>
    </source>
</evidence>
<protein>
    <submittedName>
        <fullName evidence="9">Peptidyl-dipeptidase</fullName>
    </submittedName>
</protein>
<keyword evidence="5 7" id="KW-0862">Zinc</keyword>
<keyword evidence="3 7" id="KW-0479">Metal-binding</keyword>
<reference evidence="10" key="1">
    <citation type="submission" date="2013-02" db="EMBL/GenBank/DDBJ databases">
        <title>The complete genome sequence of Corynebacterium casei LMG S-19264 (=DSM 44701).</title>
        <authorList>
            <person name="Ruckert C."/>
            <person name="Albersmeier A."/>
            <person name="Kalinowski J."/>
        </authorList>
    </citation>
    <scope>NUCLEOTIDE SEQUENCE [LARGE SCALE GENOMIC DNA]</scope>
    <source>
        <strain evidence="10">LMG S-19264</strain>
    </source>
</reference>